<name>A0A316GW02_9SPHI</name>
<sequence length="468" mass="53393">MKSKIKSIFKQIGYPNFGGVLVSTVVLLTIAFYNTSPLTFNADSAMYIESAHRRVIEPDRPILYGLFIKYFSFNTSLWLVIIAQSLIVSFVLQCYFNSFGPENNGRYSAQKKSNVFLIVFCVLVSLCMGASFQVSWIMADIFTPISILLMGGILFFKNISPLKLGVLSIMLIFSASMHNSNFYICLSLIVIIAFTFLFKSIRKQYSLLGFTFKRILLAFLLLVLSNVTLSTIQFFYGGEFKSSRGGVVFLMGNIVEMGIIDQYLNDQCGKKNYELCNYKDSIPNNFLWDARSPIHKTGGWKGSEKEYSVIIKDILTTPKYLKTFVFSSAVLTLKQFFVFETGEADKPWRRVSLAVRNYYDNDFDSFITSKQSKQKLNFTSINFLQNVVFALCLFIYIIALSSTSNVVETRYKLLAIYMILSIVINAWICGTFSGVFPRYQSRVVWLMPLPIFLFVMARWPVKSANNSR</sequence>
<gene>
    <name evidence="2" type="ORF">LX99_05065</name>
</gene>
<dbReference type="RefSeq" id="WP_109611052.1">
    <property type="nucleotide sequence ID" value="NZ_QGHA01000025.1"/>
</dbReference>
<evidence type="ECO:0000256" key="1">
    <source>
        <dbReference type="SAM" id="Phobius"/>
    </source>
</evidence>
<protein>
    <recommendedName>
        <fullName evidence="4">Dolichyl-phosphate-mannose-protein mannosyltransferase</fullName>
    </recommendedName>
</protein>
<feature type="transmembrane region" description="Helical" evidence="1">
    <location>
        <begin position="218"/>
        <end position="236"/>
    </location>
</feature>
<evidence type="ECO:0000313" key="3">
    <source>
        <dbReference type="Proteomes" id="UP000245678"/>
    </source>
</evidence>
<feature type="transmembrane region" description="Helical" evidence="1">
    <location>
        <begin position="180"/>
        <end position="198"/>
    </location>
</feature>
<reference evidence="2 3" key="1">
    <citation type="submission" date="2018-05" db="EMBL/GenBank/DDBJ databases">
        <title>Genomic Encyclopedia of Archaeal and Bacterial Type Strains, Phase II (KMG-II): from individual species to whole genera.</title>
        <authorList>
            <person name="Goeker M."/>
        </authorList>
    </citation>
    <scope>NUCLEOTIDE SEQUENCE [LARGE SCALE GENOMIC DNA]</scope>
    <source>
        <strain evidence="2 3">DSM 19975</strain>
    </source>
</reference>
<evidence type="ECO:0008006" key="4">
    <source>
        <dbReference type="Google" id="ProtNLM"/>
    </source>
</evidence>
<feature type="transmembrane region" description="Helical" evidence="1">
    <location>
        <begin position="76"/>
        <end position="95"/>
    </location>
</feature>
<dbReference type="Proteomes" id="UP000245678">
    <property type="component" value="Unassembled WGS sequence"/>
</dbReference>
<accession>A0A316GW02</accession>
<keyword evidence="1" id="KW-0812">Transmembrane</keyword>
<feature type="transmembrane region" description="Helical" evidence="1">
    <location>
        <begin position="443"/>
        <end position="461"/>
    </location>
</feature>
<feature type="transmembrane region" description="Helical" evidence="1">
    <location>
        <begin position="414"/>
        <end position="436"/>
    </location>
</feature>
<proteinExistence type="predicted"/>
<feature type="transmembrane region" description="Helical" evidence="1">
    <location>
        <begin position="383"/>
        <end position="402"/>
    </location>
</feature>
<feature type="transmembrane region" description="Helical" evidence="1">
    <location>
        <begin position="12"/>
        <end position="33"/>
    </location>
</feature>
<keyword evidence="3" id="KW-1185">Reference proteome</keyword>
<keyword evidence="1" id="KW-0472">Membrane</keyword>
<comment type="caution">
    <text evidence="2">The sequence shown here is derived from an EMBL/GenBank/DDBJ whole genome shotgun (WGS) entry which is preliminary data.</text>
</comment>
<feature type="transmembrane region" description="Helical" evidence="1">
    <location>
        <begin position="141"/>
        <end position="159"/>
    </location>
</feature>
<evidence type="ECO:0000313" key="2">
    <source>
        <dbReference type="EMBL" id="PWK64901.1"/>
    </source>
</evidence>
<organism evidence="2 3">
    <name type="scientific">Mucilaginibacter oryzae</name>
    <dbReference type="NCBI Taxonomy" id="468058"/>
    <lineage>
        <taxon>Bacteria</taxon>
        <taxon>Pseudomonadati</taxon>
        <taxon>Bacteroidota</taxon>
        <taxon>Sphingobacteriia</taxon>
        <taxon>Sphingobacteriales</taxon>
        <taxon>Sphingobacteriaceae</taxon>
        <taxon>Mucilaginibacter</taxon>
    </lineage>
</organism>
<dbReference type="EMBL" id="QGHA01000025">
    <property type="protein sequence ID" value="PWK64901.1"/>
    <property type="molecule type" value="Genomic_DNA"/>
</dbReference>
<dbReference type="AlphaFoldDB" id="A0A316GW02"/>
<keyword evidence="1" id="KW-1133">Transmembrane helix</keyword>
<feature type="transmembrane region" description="Helical" evidence="1">
    <location>
        <begin position="115"/>
        <end position="135"/>
    </location>
</feature>